<dbReference type="EMBL" id="CAXKWB010007778">
    <property type="protein sequence ID" value="CAL4088368.1"/>
    <property type="molecule type" value="Genomic_DNA"/>
</dbReference>
<evidence type="ECO:0000259" key="5">
    <source>
        <dbReference type="PROSITE" id="PS50865"/>
    </source>
</evidence>
<protein>
    <recommendedName>
        <fullName evidence="5">MYND-type domain-containing protein</fullName>
    </recommendedName>
</protein>
<dbReference type="PANTHER" id="PTHR46920">
    <property type="match status" value="1"/>
</dbReference>
<evidence type="ECO:0000256" key="1">
    <source>
        <dbReference type="ARBA" id="ARBA00022723"/>
    </source>
</evidence>
<proteinExistence type="predicted"/>
<gene>
    <name evidence="6" type="ORF">MNOR_LOCUS13535</name>
</gene>
<keyword evidence="3" id="KW-0862">Zinc</keyword>
<dbReference type="PANTHER" id="PTHR46920:SF1">
    <property type="entry name" value="PROTEIN MSS51 HOMOLOG, MITOCHONDRIAL-RELATED"/>
    <property type="match status" value="1"/>
</dbReference>
<evidence type="ECO:0000313" key="6">
    <source>
        <dbReference type="EMBL" id="CAL4088368.1"/>
    </source>
</evidence>
<accession>A0AAV2QIS7</accession>
<dbReference type="Pfam" id="PF01753">
    <property type="entry name" value="zf-MYND"/>
    <property type="match status" value="1"/>
</dbReference>
<dbReference type="PROSITE" id="PS50865">
    <property type="entry name" value="ZF_MYND_2"/>
    <property type="match status" value="1"/>
</dbReference>
<dbReference type="InterPro" id="IPR052839">
    <property type="entry name" value="Mito_gene_expr_regulator"/>
</dbReference>
<keyword evidence="2 4" id="KW-0863">Zinc-finger</keyword>
<dbReference type="PROSITE" id="PS01360">
    <property type="entry name" value="ZF_MYND_1"/>
    <property type="match status" value="1"/>
</dbReference>
<evidence type="ECO:0000313" key="7">
    <source>
        <dbReference type="Proteomes" id="UP001497623"/>
    </source>
</evidence>
<comment type="caution">
    <text evidence="6">The sequence shown here is derived from an EMBL/GenBank/DDBJ whole genome shotgun (WGS) entry which is preliminary data.</text>
</comment>
<name>A0AAV2QIS7_MEGNR</name>
<evidence type="ECO:0000256" key="4">
    <source>
        <dbReference type="PROSITE-ProRule" id="PRU00134"/>
    </source>
</evidence>
<evidence type="ECO:0000256" key="2">
    <source>
        <dbReference type="ARBA" id="ARBA00022771"/>
    </source>
</evidence>
<dbReference type="AlphaFoldDB" id="A0AAV2QIS7"/>
<feature type="non-terminal residue" evidence="6">
    <location>
        <position position="415"/>
    </location>
</feature>
<organism evidence="6 7">
    <name type="scientific">Meganyctiphanes norvegica</name>
    <name type="common">Northern krill</name>
    <name type="synonym">Thysanopoda norvegica</name>
    <dbReference type="NCBI Taxonomy" id="48144"/>
    <lineage>
        <taxon>Eukaryota</taxon>
        <taxon>Metazoa</taxon>
        <taxon>Ecdysozoa</taxon>
        <taxon>Arthropoda</taxon>
        <taxon>Crustacea</taxon>
        <taxon>Multicrustacea</taxon>
        <taxon>Malacostraca</taxon>
        <taxon>Eumalacostraca</taxon>
        <taxon>Eucarida</taxon>
        <taxon>Euphausiacea</taxon>
        <taxon>Euphausiidae</taxon>
        <taxon>Meganyctiphanes</taxon>
    </lineage>
</organism>
<keyword evidence="7" id="KW-1185">Reference proteome</keyword>
<evidence type="ECO:0000256" key="3">
    <source>
        <dbReference type="ARBA" id="ARBA00022833"/>
    </source>
</evidence>
<dbReference type="SUPFAM" id="SSF144232">
    <property type="entry name" value="HIT/MYND zinc finger-like"/>
    <property type="match status" value="1"/>
</dbReference>
<dbReference type="InterPro" id="IPR046824">
    <property type="entry name" value="Mss51-like_C"/>
</dbReference>
<feature type="domain" description="MYND-type" evidence="5">
    <location>
        <begin position="65"/>
        <end position="103"/>
    </location>
</feature>
<reference evidence="6 7" key="1">
    <citation type="submission" date="2024-05" db="EMBL/GenBank/DDBJ databases">
        <authorList>
            <person name="Wallberg A."/>
        </authorList>
    </citation>
    <scope>NUCLEOTIDE SEQUENCE [LARGE SCALE GENOMIC DNA]</scope>
</reference>
<dbReference type="Pfam" id="PF20179">
    <property type="entry name" value="MSS51_C"/>
    <property type="match status" value="1"/>
</dbReference>
<dbReference type="InterPro" id="IPR002893">
    <property type="entry name" value="Znf_MYND"/>
</dbReference>
<sequence length="415" mass="48243">MAFVLDEYAPRKFSDKYEKYLAPSGQLWTPEKVFTNKRLGPDGEENLKKAFKITIKKLKKMRQLCANCGQKEGKLKFCKGCNALMYCSDECMEKRQETHERVCDDLRKEIIDQLIRAIIILFSSLYCFSSKSAKKKSGIFIKKHCSNLSLRIHVRGDILINNYFTYLSLTYHFDIFRKSCKCPVITVYTMIYNVCYTIQIVIGGKHAFVRLKLKLHLMGYLERSVNQDKVLAVDQASMVSSRCVGRPMVVTLVAPNIEKYPETRSWTPDNPHQITPSVKCIAYTGLYHEFWAEHIETQNIMKKMERPNVCMAIHPGVHTEDMFELWVPTLDLLQKERVPLVMTTYSRYEFEETMELKMDEMYQNVTYKGENPLGSQHTKQTPHEPDHVWASNSFLIAIDNAKDLFDEAEEDNLSE</sequence>
<dbReference type="Gene3D" id="6.10.140.2220">
    <property type="match status" value="1"/>
</dbReference>
<keyword evidence="1" id="KW-0479">Metal-binding</keyword>
<dbReference type="Proteomes" id="UP001497623">
    <property type="component" value="Unassembled WGS sequence"/>
</dbReference>
<dbReference type="GO" id="GO:0008270">
    <property type="term" value="F:zinc ion binding"/>
    <property type="evidence" value="ECO:0007669"/>
    <property type="project" value="UniProtKB-KW"/>
</dbReference>